<evidence type="ECO:0000313" key="11">
    <source>
        <dbReference type="Proteomes" id="UP000261340"/>
    </source>
</evidence>
<dbReference type="Ensembl" id="ENSACIT00000009159.1">
    <property type="protein sequence ID" value="ENSACIP00000008891.1"/>
    <property type="gene ID" value="ENSACIG00000006962.1"/>
</dbReference>
<proteinExistence type="inferred from homology"/>
<reference evidence="10" key="2">
    <citation type="submission" date="2025-09" db="UniProtKB">
        <authorList>
            <consortium name="Ensembl"/>
        </authorList>
    </citation>
    <scope>IDENTIFICATION</scope>
</reference>
<organism evidence="10 11">
    <name type="scientific">Amphilophus citrinellus</name>
    <name type="common">Midas cichlid</name>
    <name type="synonym">Cichlasoma citrinellum</name>
    <dbReference type="NCBI Taxonomy" id="61819"/>
    <lineage>
        <taxon>Eukaryota</taxon>
        <taxon>Metazoa</taxon>
        <taxon>Chordata</taxon>
        <taxon>Craniata</taxon>
        <taxon>Vertebrata</taxon>
        <taxon>Euteleostomi</taxon>
        <taxon>Actinopterygii</taxon>
        <taxon>Neopterygii</taxon>
        <taxon>Teleostei</taxon>
        <taxon>Neoteleostei</taxon>
        <taxon>Acanthomorphata</taxon>
        <taxon>Ovalentaria</taxon>
        <taxon>Cichlomorphae</taxon>
        <taxon>Cichliformes</taxon>
        <taxon>Cichlidae</taxon>
        <taxon>New World cichlids</taxon>
        <taxon>Cichlasomatinae</taxon>
        <taxon>Heroini</taxon>
        <taxon>Amphilophus</taxon>
    </lineage>
</organism>
<dbReference type="PANTHER" id="PTHR23292">
    <property type="entry name" value="LIPOPOLYSACCHARIDE-INDUCED TUMOR NECROSIS FACTOR-ALPHA FACTOR"/>
    <property type="match status" value="1"/>
</dbReference>
<reference evidence="10" key="1">
    <citation type="submission" date="2025-08" db="UniProtKB">
        <authorList>
            <consortium name="Ensembl"/>
        </authorList>
    </citation>
    <scope>IDENTIFICATION</scope>
</reference>
<feature type="transmembrane region" description="Helical" evidence="8">
    <location>
        <begin position="20"/>
        <end position="42"/>
    </location>
</feature>
<protein>
    <recommendedName>
        <fullName evidence="9">LITAF domain-containing protein</fullName>
    </recommendedName>
</protein>
<dbReference type="Pfam" id="PF10601">
    <property type="entry name" value="zf-LITAF-like"/>
    <property type="match status" value="1"/>
</dbReference>
<dbReference type="GO" id="GO:0005634">
    <property type="term" value="C:nucleus"/>
    <property type="evidence" value="ECO:0007669"/>
    <property type="project" value="TreeGrafter"/>
</dbReference>
<dbReference type="GO" id="GO:0098560">
    <property type="term" value="C:cytoplasmic side of late endosome membrane"/>
    <property type="evidence" value="ECO:0007669"/>
    <property type="project" value="TreeGrafter"/>
</dbReference>
<dbReference type="GO" id="GO:0008270">
    <property type="term" value="F:zinc ion binding"/>
    <property type="evidence" value="ECO:0007669"/>
    <property type="project" value="TreeGrafter"/>
</dbReference>
<feature type="domain" description="LITAF" evidence="9">
    <location>
        <begin position="32"/>
        <end position="82"/>
    </location>
</feature>
<dbReference type="GO" id="GO:0098574">
    <property type="term" value="C:cytoplasmic side of lysosomal membrane"/>
    <property type="evidence" value="ECO:0007669"/>
    <property type="project" value="TreeGrafter"/>
</dbReference>
<evidence type="ECO:0000256" key="1">
    <source>
        <dbReference type="ARBA" id="ARBA00004125"/>
    </source>
</evidence>
<evidence type="ECO:0000256" key="2">
    <source>
        <dbReference type="ARBA" id="ARBA00004414"/>
    </source>
</evidence>
<name>A0A3Q0RED9_AMPCI</name>
<dbReference type="InterPro" id="IPR006629">
    <property type="entry name" value="LITAF"/>
</dbReference>
<dbReference type="InterPro" id="IPR037519">
    <property type="entry name" value="LITAF_fam"/>
</dbReference>
<keyword evidence="7 8" id="KW-0472">Membrane</keyword>
<accession>A0A3Q0RED9</accession>
<dbReference type="STRING" id="61819.ENSACIP00000008891"/>
<keyword evidence="6" id="KW-0862">Zinc</keyword>
<dbReference type="PANTHER" id="PTHR23292:SF45">
    <property type="entry name" value="LIPOPOLYSACCHARIDE-INDUCED TUMOR NECROSIS FACTOR-ALPHA FACTOR HOMOLOG"/>
    <property type="match status" value="1"/>
</dbReference>
<keyword evidence="11" id="KW-1185">Reference proteome</keyword>
<keyword evidence="8" id="KW-1133">Transmembrane helix</keyword>
<evidence type="ECO:0000256" key="3">
    <source>
        <dbReference type="ARBA" id="ARBA00004630"/>
    </source>
</evidence>
<evidence type="ECO:0000313" key="10">
    <source>
        <dbReference type="Ensembl" id="ENSACIP00000008891.1"/>
    </source>
</evidence>
<evidence type="ECO:0000259" key="9">
    <source>
        <dbReference type="PROSITE" id="PS51837"/>
    </source>
</evidence>
<sequence length="82" mass="8868">MPLDSGAGVSQPAVQPVVQPAVQTVCLFVLIVSQVVVMQSHLPRDVSGQMMCPHCQTNVVTRTEHKFGLLTWIIFGVLLIIG</sequence>
<comment type="similarity">
    <text evidence="4">Belongs to the CDIP1/LITAF family.</text>
</comment>
<evidence type="ECO:0000256" key="4">
    <source>
        <dbReference type="ARBA" id="ARBA00005975"/>
    </source>
</evidence>
<evidence type="ECO:0000256" key="5">
    <source>
        <dbReference type="ARBA" id="ARBA00022723"/>
    </source>
</evidence>
<keyword evidence="8" id="KW-0812">Transmembrane</keyword>
<keyword evidence="5" id="KW-0479">Metal-binding</keyword>
<comment type="subcellular location">
    <subcellularLocation>
        <location evidence="1">Endosome membrane</location>
        <topology evidence="1">Peripheral membrane protein</topology>
        <orientation evidence="1">Cytoplasmic side</orientation>
    </subcellularLocation>
    <subcellularLocation>
        <location evidence="2">Late endosome membrane</location>
    </subcellularLocation>
    <subcellularLocation>
        <location evidence="3">Lysosome membrane</location>
        <topology evidence="3">Peripheral membrane protein</topology>
        <orientation evidence="3">Cytoplasmic side</orientation>
    </subcellularLocation>
</comment>
<evidence type="ECO:0000256" key="6">
    <source>
        <dbReference type="ARBA" id="ARBA00022833"/>
    </source>
</evidence>
<evidence type="ECO:0000256" key="8">
    <source>
        <dbReference type="SAM" id="Phobius"/>
    </source>
</evidence>
<feature type="transmembrane region" description="Helical" evidence="8">
    <location>
        <begin position="63"/>
        <end position="81"/>
    </location>
</feature>
<evidence type="ECO:0000256" key="7">
    <source>
        <dbReference type="ARBA" id="ARBA00023136"/>
    </source>
</evidence>
<dbReference type="PROSITE" id="PS51837">
    <property type="entry name" value="LITAF"/>
    <property type="match status" value="1"/>
</dbReference>
<dbReference type="AlphaFoldDB" id="A0A3Q0RED9"/>
<dbReference type="Proteomes" id="UP000261340">
    <property type="component" value="Unplaced"/>
</dbReference>
<dbReference type="GeneTree" id="ENSGT01060000249674"/>